<dbReference type="Gene3D" id="2.60.40.760">
    <property type="entry name" value="Expansin, cellulose-binding-like domain"/>
    <property type="match status" value="1"/>
</dbReference>
<dbReference type="PANTHER" id="PTHR24243:SF230">
    <property type="entry name" value="G-PROTEIN COUPLED RECEPTORS FAMILY 1 PROFILE DOMAIN-CONTAINING PROTEIN"/>
    <property type="match status" value="1"/>
</dbReference>
<keyword evidence="11" id="KW-1185">Reference proteome</keyword>
<dbReference type="InterPro" id="IPR036749">
    <property type="entry name" value="Expansin_CBD_sf"/>
</dbReference>
<keyword evidence="6" id="KW-0675">Receptor</keyword>
<proteinExistence type="predicted"/>
<evidence type="ECO:0000256" key="3">
    <source>
        <dbReference type="ARBA" id="ARBA00022989"/>
    </source>
</evidence>
<evidence type="ECO:0000256" key="8">
    <source>
        <dbReference type="SAM" id="Phobius"/>
    </source>
</evidence>
<dbReference type="SUPFAM" id="SSF81321">
    <property type="entry name" value="Family A G protein-coupled receptor-like"/>
    <property type="match status" value="1"/>
</dbReference>
<dbReference type="CDD" id="cd14978">
    <property type="entry name" value="7tmA_FMRFamide_R-like"/>
    <property type="match status" value="1"/>
</dbReference>
<evidence type="ECO:0000256" key="6">
    <source>
        <dbReference type="ARBA" id="ARBA00023170"/>
    </source>
</evidence>
<gene>
    <name evidence="10" type="ORF">MEDL_5179</name>
</gene>
<evidence type="ECO:0000256" key="2">
    <source>
        <dbReference type="ARBA" id="ARBA00022692"/>
    </source>
</evidence>
<keyword evidence="5 8" id="KW-0472">Membrane</keyword>
<dbReference type="SUPFAM" id="SSF49590">
    <property type="entry name" value="PHL pollen allergen"/>
    <property type="match status" value="1"/>
</dbReference>
<evidence type="ECO:0000256" key="4">
    <source>
        <dbReference type="ARBA" id="ARBA00023040"/>
    </source>
</evidence>
<protein>
    <recommendedName>
        <fullName evidence="9">G-protein coupled receptors family 1 profile domain-containing protein</fullName>
    </recommendedName>
</protein>
<keyword evidence="3 8" id="KW-1133">Transmembrane helix</keyword>
<keyword evidence="7" id="KW-0807">Transducer</keyword>
<dbReference type="InterPro" id="IPR017452">
    <property type="entry name" value="GPCR_Rhodpsn_7TM"/>
</dbReference>
<dbReference type="Gene3D" id="1.20.1070.10">
    <property type="entry name" value="Rhodopsin 7-helix transmembrane proteins"/>
    <property type="match status" value="1"/>
</dbReference>
<evidence type="ECO:0000256" key="5">
    <source>
        <dbReference type="ARBA" id="ARBA00023136"/>
    </source>
</evidence>
<feature type="transmembrane region" description="Helical" evidence="8">
    <location>
        <begin position="269"/>
        <end position="293"/>
    </location>
</feature>
<dbReference type="GO" id="GO:0005886">
    <property type="term" value="C:plasma membrane"/>
    <property type="evidence" value="ECO:0007669"/>
    <property type="project" value="TreeGrafter"/>
</dbReference>
<keyword evidence="2 8" id="KW-0812">Transmembrane</keyword>
<feature type="transmembrane region" description="Helical" evidence="8">
    <location>
        <begin position="215"/>
        <end position="236"/>
    </location>
</feature>
<feature type="transmembrane region" description="Helical" evidence="8">
    <location>
        <begin position="185"/>
        <end position="203"/>
    </location>
</feature>
<feature type="transmembrane region" description="Helical" evidence="8">
    <location>
        <begin position="320"/>
        <end position="341"/>
    </location>
</feature>
<evidence type="ECO:0000313" key="10">
    <source>
        <dbReference type="EMBL" id="CAG2189795.1"/>
    </source>
</evidence>
<comment type="subcellular location">
    <subcellularLocation>
        <location evidence="1">Membrane</location>
        <topology evidence="1">Multi-pass membrane protein</topology>
    </subcellularLocation>
</comment>
<feature type="transmembrane region" description="Helical" evidence="8">
    <location>
        <begin position="361"/>
        <end position="384"/>
    </location>
</feature>
<keyword evidence="4" id="KW-0297">G-protein coupled receptor</keyword>
<evidence type="ECO:0000313" key="11">
    <source>
        <dbReference type="Proteomes" id="UP000683360"/>
    </source>
</evidence>
<dbReference type="EMBL" id="CAJPWZ010000305">
    <property type="protein sequence ID" value="CAG2189795.1"/>
    <property type="molecule type" value="Genomic_DNA"/>
</dbReference>
<name>A0A8S3Q0F7_MYTED</name>
<dbReference type="PROSITE" id="PS50262">
    <property type="entry name" value="G_PROTEIN_RECEP_F1_2"/>
    <property type="match status" value="1"/>
</dbReference>
<dbReference type="GO" id="GO:0004930">
    <property type="term" value="F:G protein-coupled receptor activity"/>
    <property type="evidence" value="ECO:0007669"/>
    <property type="project" value="UniProtKB-KW"/>
</dbReference>
<evidence type="ECO:0000259" key="9">
    <source>
        <dbReference type="PROSITE" id="PS50262"/>
    </source>
</evidence>
<evidence type="ECO:0000256" key="7">
    <source>
        <dbReference type="ARBA" id="ARBA00023224"/>
    </source>
</evidence>
<dbReference type="OrthoDB" id="406505at2759"/>
<accession>A0A8S3Q0F7</accession>
<dbReference type="InterPro" id="IPR000276">
    <property type="entry name" value="GPCR_Rhodpsn"/>
</dbReference>
<dbReference type="Pfam" id="PF00001">
    <property type="entry name" value="7tm_1"/>
    <property type="match status" value="1"/>
</dbReference>
<dbReference type="PANTHER" id="PTHR24243">
    <property type="entry name" value="G-PROTEIN COUPLED RECEPTOR"/>
    <property type="match status" value="1"/>
</dbReference>
<comment type="caution">
    <text evidence="10">The sequence shown here is derived from an EMBL/GenBank/DDBJ whole genome shotgun (WGS) entry which is preliminary data.</text>
</comment>
<dbReference type="Proteomes" id="UP000683360">
    <property type="component" value="Unassembled WGS sequence"/>
</dbReference>
<feature type="domain" description="G-protein coupled receptors family 1 profile" evidence="9">
    <location>
        <begin position="154"/>
        <end position="382"/>
    </location>
</feature>
<organism evidence="10 11">
    <name type="scientific">Mytilus edulis</name>
    <name type="common">Blue mussel</name>
    <dbReference type="NCBI Taxonomy" id="6550"/>
    <lineage>
        <taxon>Eukaryota</taxon>
        <taxon>Metazoa</taxon>
        <taxon>Spiralia</taxon>
        <taxon>Lophotrochozoa</taxon>
        <taxon>Mollusca</taxon>
        <taxon>Bivalvia</taxon>
        <taxon>Autobranchia</taxon>
        <taxon>Pteriomorphia</taxon>
        <taxon>Mytilida</taxon>
        <taxon>Mytiloidea</taxon>
        <taxon>Mytilidae</taxon>
        <taxon>Mytilinae</taxon>
        <taxon>Mytilus</taxon>
    </lineage>
</organism>
<reference evidence="10" key="1">
    <citation type="submission" date="2021-03" db="EMBL/GenBank/DDBJ databases">
        <authorList>
            <person name="Bekaert M."/>
        </authorList>
    </citation>
    <scope>NUCLEOTIDE SEQUENCE</scope>
</reference>
<sequence>MIEVLVHGSGKGLGSDPIVGDSTVFVKDLCPECLAGSVDLAENGDGRWEVEIQAVQCPVGSTKLEYKFQGSNPWYLKLQVRNARIPVTGLSVWQPKSHRWAAMHHSSDGFWLMGPGLFEKPVHPSAHTPLKMKLTAANGVVIEDQITQMGILRQWILNTFDFDIRATSSAACKIHIWILYSSMDYSAWILIAVTIERVLLLWFPNKMQCVCTKKVAMLVLISIASFLLLVNSHILYGYELSTVKTANHCHYVSKSYLQFWISSWPSIDLVIFCIIPGSFLVVGNILIFVKVLISRRTINRQVSTYSTSSQQRRDSKFSSMTAMLIAVNCVFLVCNIPSRAFMIENTSWSFDTCGHNYAKMSLLWCIFNLLMYVNNSVNFLLYIISGSRFRNEIKEIFKRRKQNHIAAALIPNRPLAIKIRNSSDIYTITQNVSSEKMLDSKC</sequence>
<dbReference type="AlphaFoldDB" id="A0A8S3Q0F7"/>
<evidence type="ECO:0000256" key="1">
    <source>
        <dbReference type="ARBA" id="ARBA00004141"/>
    </source>
</evidence>